<proteinExistence type="predicted"/>
<protein>
    <submittedName>
        <fullName evidence="1">Uncharacterized protein</fullName>
    </submittedName>
</protein>
<evidence type="ECO:0000313" key="1">
    <source>
        <dbReference type="EMBL" id="GIX76342.1"/>
    </source>
</evidence>
<evidence type="ECO:0000313" key="2">
    <source>
        <dbReference type="Proteomes" id="UP001054837"/>
    </source>
</evidence>
<gene>
    <name evidence="1" type="ORF">CDAR_418731</name>
</gene>
<sequence>MPPLKKNASFRLRGKGEIVKFGDSSTFYDTLFRNSLPVTERNDPLCRKFLLLDQISREIGKKKLLIIAGLSLRGYHATFEEECLLSHPKEARDRKVWDSRTFYDTLFRNSLPATERNSPLCRKFLLLDQISREISKSHS</sequence>
<dbReference type="Proteomes" id="UP001054837">
    <property type="component" value="Unassembled WGS sequence"/>
</dbReference>
<keyword evidence="2" id="KW-1185">Reference proteome</keyword>
<dbReference type="EMBL" id="BPLQ01000920">
    <property type="protein sequence ID" value="GIX76342.1"/>
    <property type="molecule type" value="Genomic_DNA"/>
</dbReference>
<reference evidence="1 2" key="1">
    <citation type="submission" date="2021-06" db="EMBL/GenBank/DDBJ databases">
        <title>Caerostris darwini draft genome.</title>
        <authorList>
            <person name="Kono N."/>
            <person name="Arakawa K."/>
        </authorList>
    </citation>
    <scope>NUCLEOTIDE SEQUENCE [LARGE SCALE GENOMIC DNA]</scope>
</reference>
<accession>A0AAV4MV23</accession>
<name>A0AAV4MV23_9ARAC</name>
<comment type="caution">
    <text evidence="1">The sequence shown here is derived from an EMBL/GenBank/DDBJ whole genome shotgun (WGS) entry which is preliminary data.</text>
</comment>
<dbReference type="AlphaFoldDB" id="A0AAV4MV23"/>
<organism evidence="1 2">
    <name type="scientific">Caerostris darwini</name>
    <dbReference type="NCBI Taxonomy" id="1538125"/>
    <lineage>
        <taxon>Eukaryota</taxon>
        <taxon>Metazoa</taxon>
        <taxon>Ecdysozoa</taxon>
        <taxon>Arthropoda</taxon>
        <taxon>Chelicerata</taxon>
        <taxon>Arachnida</taxon>
        <taxon>Araneae</taxon>
        <taxon>Araneomorphae</taxon>
        <taxon>Entelegynae</taxon>
        <taxon>Araneoidea</taxon>
        <taxon>Araneidae</taxon>
        <taxon>Caerostris</taxon>
    </lineage>
</organism>